<dbReference type="PROSITE" id="PS51362">
    <property type="entry name" value="TGF_BETA_2"/>
    <property type="match status" value="1"/>
</dbReference>
<evidence type="ECO:0000256" key="5">
    <source>
        <dbReference type="ARBA" id="ARBA00023030"/>
    </source>
</evidence>
<dbReference type="SUPFAM" id="SSF57501">
    <property type="entry name" value="Cystine-knot cytokines"/>
    <property type="match status" value="1"/>
</dbReference>
<dbReference type="Ensembl" id="ENSKMAT00000008364.1">
    <property type="protein sequence ID" value="ENSKMAP00000008237.1"/>
    <property type="gene ID" value="ENSKMAG00000006187.1"/>
</dbReference>
<dbReference type="Gene3D" id="2.10.90.10">
    <property type="entry name" value="Cystine-knot cytokines"/>
    <property type="match status" value="1"/>
</dbReference>
<evidence type="ECO:0000256" key="8">
    <source>
        <dbReference type="RuleBase" id="RU000354"/>
    </source>
</evidence>
<evidence type="ECO:0000259" key="10">
    <source>
        <dbReference type="PROSITE" id="PS51362"/>
    </source>
</evidence>
<dbReference type="InterPro" id="IPR017948">
    <property type="entry name" value="TGFb_CS"/>
</dbReference>
<evidence type="ECO:0000256" key="6">
    <source>
        <dbReference type="ARBA" id="ARBA00023157"/>
    </source>
</evidence>
<evidence type="ECO:0000256" key="4">
    <source>
        <dbReference type="ARBA" id="ARBA00022729"/>
    </source>
</evidence>
<dbReference type="STRING" id="37003.ENSKMAP00000008237"/>
<evidence type="ECO:0000256" key="7">
    <source>
        <dbReference type="ARBA" id="ARBA00023180"/>
    </source>
</evidence>
<reference evidence="11" key="1">
    <citation type="submission" date="2025-08" db="UniProtKB">
        <authorList>
            <consortium name="Ensembl"/>
        </authorList>
    </citation>
    <scope>IDENTIFICATION</scope>
</reference>
<dbReference type="GO" id="GO:0008083">
    <property type="term" value="F:growth factor activity"/>
    <property type="evidence" value="ECO:0007669"/>
    <property type="project" value="UniProtKB-KW"/>
</dbReference>
<evidence type="ECO:0000313" key="12">
    <source>
        <dbReference type="Proteomes" id="UP000264800"/>
    </source>
</evidence>
<sequence length="420" mass="47992">SGHKTTQPKLEPYGFLFFTFFFVSAALLAPLLLLLLPPLASAALPGPGGFTSPYGSILSPLLRALAEHGGARWDSGPRRQAEPERRYMRYLTEVYGGAAGGEAHNTVRLIKPREECLARKTFLQDLSYSLDQVRRKEQLLKSALLYSLDLESSPPAAPVCHLSIEERDQSNRCRLCSGIHHALNFTDSGRRRKRRRRGRNWVEVDVTPFLQRLRKHQEKEVRLLVSISCPEEQRAGSNGSRERLEFTLRSPPLVLYLNNTSKVSRRGSPPGVLQTPHGHRHGHKRRWRRESPKSKRGDKSLDMQLPELLPSSEFPTTDCALYDFRVRFSQLKLDHWIVFPPKYNPRYCRGICPRTMGFIYGSPVHTMVQNIIYEKLDSSVPRPSCVPSHYSPLSVMIFEEDGSYVYKEFKDMVATRCTCR</sequence>
<dbReference type="InterPro" id="IPR015615">
    <property type="entry name" value="TGF-beta-rel"/>
</dbReference>
<keyword evidence="3" id="KW-0964">Secreted</keyword>
<dbReference type="FunFam" id="2.10.90.10:FF:000012">
    <property type="entry name" value="Growth/differentiation factor 9 (Predicted)"/>
    <property type="match status" value="1"/>
</dbReference>
<accession>A0A3Q3F3P3</accession>
<dbReference type="InterPro" id="IPR029034">
    <property type="entry name" value="Cystine-knot_cytokine"/>
</dbReference>
<feature type="compositionally biased region" description="Basic and acidic residues" evidence="9">
    <location>
        <begin position="289"/>
        <end position="300"/>
    </location>
</feature>
<comment type="similarity">
    <text evidence="2 8">Belongs to the TGF-beta family.</text>
</comment>
<evidence type="ECO:0000256" key="3">
    <source>
        <dbReference type="ARBA" id="ARBA00022525"/>
    </source>
</evidence>
<feature type="domain" description="TGF-beta family profile" evidence="10">
    <location>
        <begin position="296"/>
        <end position="420"/>
    </location>
</feature>
<feature type="region of interest" description="Disordered" evidence="9">
    <location>
        <begin position="261"/>
        <end position="300"/>
    </location>
</feature>
<feature type="compositionally biased region" description="Basic residues" evidence="9">
    <location>
        <begin position="277"/>
        <end position="288"/>
    </location>
</feature>
<dbReference type="GO" id="GO:0005125">
    <property type="term" value="F:cytokine activity"/>
    <property type="evidence" value="ECO:0007669"/>
    <property type="project" value="TreeGrafter"/>
</dbReference>
<evidence type="ECO:0000256" key="2">
    <source>
        <dbReference type="ARBA" id="ARBA00006656"/>
    </source>
</evidence>
<name>A0A3Q3F3P3_KRYMA</name>
<dbReference type="GeneTree" id="ENSGT00940000159784"/>
<dbReference type="Proteomes" id="UP000264800">
    <property type="component" value="Unplaced"/>
</dbReference>
<dbReference type="PANTHER" id="PTHR11848">
    <property type="entry name" value="TGF-BETA FAMILY"/>
    <property type="match status" value="1"/>
</dbReference>
<keyword evidence="4" id="KW-0732">Signal</keyword>
<proteinExistence type="inferred from homology"/>
<dbReference type="OMA" id="TWRICVC"/>
<dbReference type="Pfam" id="PF00019">
    <property type="entry name" value="TGF_beta"/>
    <property type="match status" value="1"/>
</dbReference>
<dbReference type="AlphaFoldDB" id="A0A3Q3F3P3"/>
<dbReference type="InterPro" id="IPR001839">
    <property type="entry name" value="TGF-b_C"/>
</dbReference>
<organism evidence="11 12">
    <name type="scientific">Kryptolebias marmoratus</name>
    <name type="common">Mangrove killifish</name>
    <name type="synonym">Rivulus marmoratus</name>
    <dbReference type="NCBI Taxonomy" id="37003"/>
    <lineage>
        <taxon>Eukaryota</taxon>
        <taxon>Metazoa</taxon>
        <taxon>Chordata</taxon>
        <taxon>Craniata</taxon>
        <taxon>Vertebrata</taxon>
        <taxon>Euteleostomi</taxon>
        <taxon>Actinopterygii</taxon>
        <taxon>Neopterygii</taxon>
        <taxon>Teleostei</taxon>
        <taxon>Neoteleostei</taxon>
        <taxon>Acanthomorphata</taxon>
        <taxon>Ovalentaria</taxon>
        <taxon>Atherinomorphae</taxon>
        <taxon>Cyprinodontiformes</taxon>
        <taxon>Rivulidae</taxon>
        <taxon>Kryptolebias</taxon>
    </lineage>
</organism>
<evidence type="ECO:0000256" key="1">
    <source>
        <dbReference type="ARBA" id="ARBA00004613"/>
    </source>
</evidence>
<keyword evidence="5 8" id="KW-0339">Growth factor</keyword>
<dbReference type="PROSITE" id="PS00250">
    <property type="entry name" value="TGF_BETA_1"/>
    <property type="match status" value="1"/>
</dbReference>
<keyword evidence="12" id="KW-1185">Reference proteome</keyword>
<dbReference type="GO" id="GO:0005615">
    <property type="term" value="C:extracellular space"/>
    <property type="evidence" value="ECO:0007669"/>
    <property type="project" value="TreeGrafter"/>
</dbReference>
<keyword evidence="6" id="KW-1015">Disulfide bond</keyword>
<comment type="subcellular location">
    <subcellularLocation>
        <location evidence="1">Secreted</location>
    </subcellularLocation>
</comment>
<evidence type="ECO:0000313" key="11">
    <source>
        <dbReference type="Ensembl" id="ENSKMAP00000008237.1"/>
    </source>
</evidence>
<evidence type="ECO:0000256" key="9">
    <source>
        <dbReference type="SAM" id="MobiDB-lite"/>
    </source>
</evidence>
<keyword evidence="7" id="KW-0325">Glycoprotein</keyword>
<reference evidence="11" key="2">
    <citation type="submission" date="2025-09" db="UniProtKB">
        <authorList>
            <consortium name="Ensembl"/>
        </authorList>
    </citation>
    <scope>IDENTIFICATION</scope>
</reference>
<dbReference type="PANTHER" id="PTHR11848:SF19">
    <property type="entry name" value="GROWTH_DIFFERENTIATION FACTOR 9"/>
    <property type="match status" value="1"/>
</dbReference>
<dbReference type="SMART" id="SM00204">
    <property type="entry name" value="TGFB"/>
    <property type="match status" value="1"/>
</dbReference>
<protein>
    <submittedName>
        <fullName evidence="11">Growth differentiation factor 9</fullName>
    </submittedName>
</protein>